<keyword evidence="2" id="KW-0012">Acyltransferase</keyword>
<reference evidence="4" key="2">
    <citation type="submission" date="2021-09" db="EMBL/GenBank/DDBJ databases">
        <authorList>
            <person name="Gilroy R."/>
        </authorList>
    </citation>
    <scope>NUCLEOTIDE SEQUENCE</scope>
    <source>
        <strain evidence="4">CHK139-4039</strain>
    </source>
</reference>
<reference evidence="4" key="1">
    <citation type="journal article" date="2021" name="PeerJ">
        <title>Extensive microbial diversity within the chicken gut microbiome revealed by metagenomics and culture.</title>
        <authorList>
            <person name="Gilroy R."/>
            <person name="Ravi A."/>
            <person name="Getino M."/>
            <person name="Pursley I."/>
            <person name="Horton D.L."/>
            <person name="Alikhan N.F."/>
            <person name="Baker D."/>
            <person name="Gharbi K."/>
            <person name="Hall N."/>
            <person name="Watson M."/>
            <person name="Adriaenssens E.M."/>
            <person name="Foster-Nyarko E."/>
            <person name="Jarju S."/>
            <person name="Secka A."/>
            <person name="Antonio M."/>
            <person name="Oren A."/>
            <person name="Chaudhuri R.R."/>
            <person name="La Ragione R."/>
            <person name="Hildebrand F."/>
            <person name="Pallen M.J."/>
        </authorList>
    </citation>
    <scope>NUCLEOTIDE SEQUENCE</scope>
    <source>
        <strain evidence="4">CHK139-4039</strain>
    </source>
</reference>
<dbReference type="PROSITE" id="PS51186">
    <property type="entry name" value="GNAT"/>
    <property type="match status" value="1"/>
</dbReference>
<dbReference type="Gene3D" id="3.40.630.30">
    <property type="match status" value="1"/>
</dbReference>
<dbReference type="EMBL" id="DYXR01000062">
    <property type="protein sequence ID" value="HJE76698.1"/>
    <property type="molecule type" value="Genomic_DNA"/>
</dbReference>
<dbReference type="SUPFAM" id="SSF55729">
    <property type="entry name" value="Acyl-CoA N-acyltransferases (Nat)"/>
    <property type="match status" value="1"/>
</dbReference>
<evidence type="ECO:0000259" key="3">
    <source>
        <dbReference type="PROSITE" id="PS51186"/>
    </source>
</evidence>
<evidence type="ECO:0000313" key="4">
    <source>
        <dbReference type="EMBL" id="HJE76698.1"/>
    </source>
</evidence>
<proteinExistence type="predicted"/>
<dbReference type="Proteomes" id="UP000743760">
    <property type="component" value="Unassembled WGS sequence"/>
</dbReference>
<dbReference type="CDD" id="cd04301">
    <property type="entry name" value="NAT_SF"/>
    <property type="match status" value="1"/>
</dbReference>
<gene>
    <name evidence="4" type="ORF">K8V74_01985</name>
</gene>
<dbReference type="AlphaFoldDB" id="A0A9D2UKM0"/>
<organism evidence="4 5">
    <name type="scientific">Brevibacterium epidermidis</name>
    <dbReference type="NCBI Taxonomy" id="1698"/>
    <lineage>
        <taxon>Bacteria</taxon>
        <taxon>Bacillati</taxon>
        <taxon>Actinomycetota</taxon>
        <taxon>Actinomycetes</taxon>
        <taxon>Micrococcales</taxon>
        <taxon>Brevibacteriaceae</taxon>
        <taxon>Brevibacterium</taxon>
    </lineage>
</organism>
<evidence type="ECO:0000313" key="5">
    <source>
        <dbReference type="Proteomes" id="UP000743760"/>
    </source>
</evidence>
<dbReference type="PANTHER" id="PTHR43800:SF1">
    <property type="entry name" value="PEPTIDYL-LYSINE N-ACETYLTRANSFERASE YJAB"/>
    <property type="match status" value="1"/>
</dbReference>
<dbReference type="GO" id="GO:0016747">
    <property type="term" value="F:acyltransferase activity, transferring groups other than amino-acyl groups"/>
    <property type="evidence" value="ECO:0007669"/>
    <property type="project" value="InterPro"/>
</dbReference>
<feature type="domain" description="N-acetyltransferase" evidence="3">
    <location>
        <begin position="12"/>
        <end position="155"/>
    </location>
</feature>
<evidence type="ECO:0000256" key="2">
    <source>
        <dbReference type="ARBA" id="ARBA00023315"/>
    </source>
</evidence>
<accession>A0A9D2UKM0</accession>
<dbReference type="InterPro" id="IPR016181">
    <property type="entry name" value="Acyl_CoA_acyltransferase"/>
</dbReference>
<dbReference type="Pfam" id="PF13673">
    <property type="entry name" value="Acetyltransf_10"/>
    <property type="match status" value="1"/>
</dbReference>
<evidence type="ECO:0000256" key="1">
    <source>
        <dbReference type="ARBA" id="ARBA00022679"/>
    </source>
</evidence>
<comment type="caution">
    <text evidence="4">The sequence shown here is derived from an EMBL/GenBank/DDBJ whole genome shotgun (WGS) entry which is preliminary data.</text>
</comment>
<dbReference type="InterPro" id="IPR000182">
    <property type="entry name" value="GNAT_dom"/>
</dbReference>
<dbReference type="PANTHER" id="PTHR43800">
    <property type="entry name" value="PEPTIDYL-LYSINE N-ACETYLTRANSFERASE YJAB"/>
    <property type="match status" value="1"/>
</dbReference>
<dbReference type="NCBIfam" id="NF007807">
    <property type="entry name" value="PRK10514.1"/>
    <property type="match status" value="1"/>
</dbReference>
<name>A0A9D2UKM0_BREEP</name>
<sequence>MNEQPDLGASELRVRPSRGPVDFAPLVAIWRSAVDATHEFLADADRDEVESRLESDYFPAVSLTVAELNGRPVGFAGVLDGNLEMLFIDAKQRGTGIGTSLLSHAINDHGVRYVDVNEQNRQAVEFYTRRGFQVVRRSETDDVGRPYPLLHLQLT</sequence>
<protein>
    <submittedName>
        <fullName evidence="4">Acetyltransferase</fullName>
    </submittedName>
</protein>
<keyword evidence="1" id="KW-0808">Transferase</keyword>